<comment type="similarity">
    <text evidence="2">Belongs to the RRM CPSF6/7 family.</text>
</comment>
<dbReference type="AlphaFoldDB" id="H3A9C7"/>
<dbReference type="Ensembl" id="ENSLACT00000006300.1">
    <property type="protein sequence ID" value="ENSLACP00000006248.1"/>
    <property type="gene ID" value="ENSLACG00000005542.1"/>
</dbReference>
<accession>H3A9C7</accession>
<evidence type="ECO:0000313" key="8">
    <source>
        <dbReference type="Ensembl" id="ENSLACP00000006248.1"/>
    </source>
</evidence>
<proteinExistence type="inferred from homology"/>
<dbReference type="EMBL" id="AFYH01010803">
    <property type="status" value="NOT_ANNOTATED_CDS"/>
    <property type="molecule type" value="Genomic_DNA"/>
</dbReference>
<dbReference type="GO" id="GO:0005634">
    <property type="term" value="C:nucleus"/>
    <property type="evidence" value="ECO:0007669"/>
    <property type="project" value="UniProtKB-SubCell"/>
</dbReference>
<name>H3A9C7_LATCH</name>
<dbReference type="PANTHER" id="PTHR23204">
    <property type="entry name" value="CLEAVAGE AND POLYADENYLATION SPECIFIC FACTOR"/>
    <property type="match status" value="1"/>
</dbReference>
<dbReference type="GO" id="GO:0003723">
    <property type="term" value="F:RNA binding"/>
    <property type="evidence" value="ECO:0007669"/>
    <property type="project" value="UniProtKB-UniRule"/>
</dbReference>
<keyword evidence="3" id="KW-0507">mRNA processing</keyword>
<feature type="region of interest" description="Disordered" evidence="6">
    <location>
        <begin position="409"/>
        <end position="449"/>
    </location>
</feature>
<feature type="compositionally biased region" description="Basic residues" evidence="6">
    <location>
        <begin position="409"/>
        <end position="425"/>
    </location>
</feature>
<dbReference type="InterPro" id="IPR012677">
    <property type="entry name" value="Nucleotide-bd_a/b_plait_sf"/>
</dbReference>
<protein>
    <submittedName>
        <fullName evidence="8">Cleavage and polyadenylation specific factor 7</fullName>
    </submittedName>
</protein>
<keyword evidence="9" id="KW-1185">Reference proteome</keyword>
<feature type="compositionally biased region" description="Polar residues" evidence="6">
    <location>
        <begin position="182"/>
        <end position="194"/>
    </location>
</feature>
<evidence type="ECO:0000256" key="4">
    <source>
        <dbReference type="ARBA" id="ARBA00023242"/>
    </source>
</evidence>
<dbReference type="EMBL" id="AFYH01010806">
    <property type="status" value="NOT_ANNOTATED_CDS"/>
    <property type="molecule type" value="Genomic_DNA"/>
</dbReference>
<dbReference type="Pfam" id="PF25524">
    <property type="entry name" value="RSLD_CPSF6"/>
    <property type="match status" value="1"/>
</dbReference>
<reference evidence="8" key="2">
    <citation type="submission" date="2025-08" db="UniProtKB">
        <authorList>
            <consortium name="Ensembl"/>
        </authorList>
    </citation>
    <scope>IDENTIFICATION</scope>
</reference>
<dbReference type="PROSITE" id="PS50102">
    <property type="entry name" value="RRM"/>
    <property type="match status" value="1"/>
</dbReference>
<dbReference type="EMBL" id="AFYH01010805">
    <property type="status" value="NOT_ANNOTATED_CDS"/>
    <property type="molecule type" value="Genomic_DNA"/>
</dbReference>
<sequence length="449" mass="50687">FEQGVVFMYQVHKCNIESDFGAAEQVDLYDDVLTGTVNTEKEGTEGSLANQLEEESKSDSKPAIVYTYSGLRNKRAAVCMGNFPWWTTDQDLTNTIKNVGVTDILEIKFAENRANGQSKGYAEVVVASENSVHRLLLLLPGIKVHGDKLEVLLATRENLNHFESQSLKRIPPRNHSRDSSDSTETASNENTTFFPRTDKPPLVQPYYKRPPYGEIPQGPPPPGLPPPPPIPPHSTLGFRGPPPLPSLHYTHMILPPLGLPPHLTVPPPASMPPALHLNPAFFPPPNSSVPPPLDPFRRLSSTCSINRNSELPTPPVPALSETEFDEIMNRNRAIFSSAISNAVSGASSGKKNNATTHVLRVRLIFKQCQERSSIMCQMCSRSWKDVLFFLDLLHISKCVSVTFLSRKRHRSRERSHESSRRHRERSHSEDRHDDYYRDRYRDKERDRHR</sequence>
<keyword evidence="5" id="KW-0694">RNA-binding</keyword>
<dbReference type="EMBL" id="AFYH01010802">
    <property type="status" value="NOT_ANNOTATED_CDS"/>
    <property type="molecule type" value="Genomic_DNA"/>
</dbReference>
<dbReference type="Gene3D" id="3.30.70.330">
    <property type="match status" value="1"/>
</dbReference>
<dbReference type="InterPro" id="IPR000504">
    <property type="entry name" value="RRM_dom"/>
</dbReference>
<dbReference type="InterPro" id="IPR034773">
    <property type="entry name" value="CPSF7_RRM"/>
</dbReference>
<dbReference type="InterPro" id="IPR034772">
    <property type="entry name" value="CPSF6/7"/>
</dbReference>
<evidence type="ECO:0000256" key="2">
    <source>
        <dbReference type="ARBA" id="ARBA00006265"/>
    </source>
</evidence>
<dbReference type="OMA" id="XIPPRAH"/>
<feature type="compositionally biased region" description="Pro residues" evidence="6">
    <location>
        <begin position="217"/>
        <end position="232"/>
    </location>
</feature>
<dbReference type="eggNOG" id="KOG4849">
    <property type="taxonomic scope" value="Eukaryota"/>
</dbReference>
<comment type="subcellular location">
    <subcellularLocation>
        <location evidence="1">Nucleus</location>
    </subcellularLocation>
</comment>
<reference evidence="9" key="1">
    <citation type="submission" date="2011-08" db="EMBL/GenBank/DDBJ databases">
        <title>The draft genome of Latimeria chalumnae.</title>
        <authorList>
            <person name="Di Palma F."/>
            <person name="Alfoldi J."/>
            <person name="Johnson J."/>
            <person name="Berlin A."/>
            <person name="Gnerre S."/>
            <person name="Jaffe D."/>
            <person name="MacCallum I."/>
            <person name="Young S."/>
            <person name="Walker B.J."/>
            <person name="Lander E."/>
            <person name="Lindblad-Toh K."/>
        </authorList>
    </citation>
    <scope>NUCLEOTIDE SEQUENCE [LARGE SCALE GENOMIC DNA]</scope>
    <source>
        <strain evidence="9">Wild caught</strain>
    </source>
</reference>
<evidence type="ECO:0000259" key="7">
    <source>
        <dbReference type="PROSITE" id="PS50102"/>
    </source>
</evidence>
<feature type="compositionally biased region" description="Basic and acidic residues" evidence="6">
    <location>
        <begin position="426"/>
        <end position="449"/>
    </location>
</feature>
<evidence type="ECO:0000256" key="5">
    <source>
        <dbReference type="PROSITE-ProRule" id="PRU00176"/>
    </source>
</evidence>
<keyword evidence="4" id="KW-0539">Nucleus</keyword>
<dbReference type="Bgee" id="ENSLACG00000005542">
    <property type="expression patterns" value="Expressed in chordate pharynx and 6 other cell types or tissues"/>
</dbReference>
<dbReference type="FunCoup" id="H3A9C7">
    <property type="interactions" value="4280"/>
</dbReference>
<dbReference type="GO" id="GO:0006397">
    <property type="term" value="P:mRNA processing"/>
    <property type="evidence" value="ECO:0007669"/>
    <property type="project" value="UniProtKB-KW"/>
</dbReference>
<dbReference type="Pfam" id="PF00076">
    <property type="entry name" value="RRM_1"/>
    <property type="match status" value="1"/>
</dbReference>
<evidence type="ECO:0000256" key="6">
    <source>
        <dbReference type="SAM" id="MobiDB-lite"/>
    </source>
</evidence>
<reference evidence="8" key="3">
    <citation type="submission" date="2025-09" db="UniProtKB">
        <authorList>
            <consortium name="Ensembl"/>
        </authorList>
    </citation>
    <scope>IDENTIFICATION</scope>
</reference>
<dbReference type="EMBL" id="AFYH01010804">
    <property type="status" value="NOT_ANNOTATED_CDS"/>
    <property type="molecule type" value="Genomic_DNA"/>
</dbReference>
<dbReference type="STRING" id="7897.ENSLACP00000006248"/>
<dbReference type="HOGENOM" id="CLU_025289_1_1_1"/>
<dbReference type="Proteomes" id="UP000008672">
    <property type="component" value="Unassembled WGS sequence"/>
</dbReference>
<evidence type="ECO:0000313" key="9">
    <source>
        <dbReference type="Proteomes" id="UP000008672"/>
    </source>
</evidence>
<feature type="region of interest" description="Disordered" evidence="6">
    <location>
        <begin position="164"/>
        <end position="242"/>
    </location>
</feature>
<gene>
    <name evidence="8" type="primary">CPSF7</name>
</gene>
<evidence type="ECO:0000256" key="3">
    <source>
        <dbReference type="ARBA" id="ARBA00022664"/>
    </source>
</evidence>
<dbReference type="CDD" id="cd12644">
    <property type="entry name" value="RRM_CFIm59"/>
    <property type="match status" value="1"/>
</dbReference>
<dbReference type="InterPro" id="IPR057951">
    <property type="entry name" value="CPSF6/7_RSLD_N"/>
</dbReference>
<dbReference type="SMART" id="SM00360">
    <property type="entry name" value="RRM"/>
    <property type="match status" value="1"/>
</dbReference>
<dbReference type="GeneTree" id="ENSGT00730000110905"/>
<dbReference type="InterPro" id="IPR035979">
    <property type="entry name" value="RBD_domain_sf"/>
</dbReference>
<evidence type="ECO:0000256" key="1">
    <source>
        <dbReference type="ARBA" id="ARBA00004123"/>
    </source>
</evidence>
<feature type="domain" description="RRM" evidence="7">
    <location>
        <begin position="76"/>
        <end position="156"/>
    </location>
</feature>
<dbReference type="InParanoid" id="H3A9C7"/>
<dbReference type="SUPFAM" id="SSF54928">
    <property type="entry name" value="RNA-binding domain, RBD"/>
    <property type="match status" value="1"/>
</dbReference>
<organism evidence="8 9">
    <name type="scientific">Latimeria chalumnae</name>
    <name type="common">Coelacanth</name>
    <dbReference type="NCBI Taxonomy" id="7897"/>
    <lineage>
        <taxon>Eukaryota</taxon>
        <taxon>Metazoa</taxon>
        <taxon>Chordata</taxon>
        <taxon>Craniata</taxon>
        <taxon>Vertebrata</taxon>
        <taxon>Euteleostomi</taxon>
        <taxon>Coelacanthiformes</taxon>
        <taxon>Coelacanthidae</taxon>
        <taxon>Latimeria</taxon>
    </lineage>
</organism>